<evidence type="ECO:0000313" key="2">
    <source>
        <dbReference type="EMBL" id="GAI88527.1"/>
    </source>
</evidence>
<dbReference type="Gene3D" id="3.40.190.10">
    <property type="entry name" value="Periplasmic binding protein-like II"/>
    <property type="match status" value="1"/>
</dbReference>
<dbReference type="EMBL" id="BARW01022723">
    <property type="protein sequence ID" value="GAI88527.1"/>
    <property type="molecule type" value="Genomic_DNA"/>
</dbReference>
<sequence length="247" mass="27537">YKVGWEDRSTVMPPESIKASDEWENQVGTGAFRFQELVLGSHMRLDRNPNYWDTMTIDGVEYQLPFLDEVMCVIIKDDATALAALQTGKLDLGGYAPPYWDTLRATQLEHVLFPSAVCAMAVFKVTQPPFDNLDVRRALRIGTDMKAFGTLIGGAQPINFYPFLEGTPACTPMAEKPASLQELYQYDPVKAAQMLRDAGIPDGFKMKYYTSNTTAWLDSAALLADQWAKLGIELSPHNEAIHPPVSR</sequence>
<dbReference type="InterPro" id="IPR000914">
    <property type="entry name" value="SBP_5_dom"/>
</dbReference>
<dbReference type="PANTHER" id="PTHR30290">
    <property type="entry name" value="PERIPLASMIC BINDING COMPONENT OF ABC TRANSPORTER"/>
    <property type="match status" value="1"/>
</dbReference>
<dbReference type="InterPro" id="IPR039424">
    <property type="entry name" value="SBP_5"/>
</dbReference>
<feature type="domain" description="Solute-binding protein family 5" evidence="1">
    <location>
        <begin position="14"/>
        <end position="235"/>
    </location>
</feature>
<dbReference type="AlphaFoldDB" id="X1S678"/>
<proteinExistence type="predicted"/>
<evidence type="ECO:0000259" key="1">
    <source>
        <dbReference type="Pfam" id="PF00496"/>
    </source>
</evidence>
<dbReference type="Pfam" id="PF00496">
    <property type="entry name" value="SBP_bac_5"/>
    <property type="match status" value="1"/>
</dbReference>
<reference evidence="2" key="1">
    <citation type="journal article" date="2014" name="Front. Microbiol.">
        <title>High frequency of phylogenetically diverse reductive dehalogenase-homologous genes in deep subseafloor sedimentary metagenomes.</title>
        <authorList>
            <person name="Kawai M."/>
            <person name="Futagami T."/>
            <person name="Toyoda A."/>
            <person name="Takaki Y."/>
            <person name="Nishi S."/>
            <person name="Hori S."/>
            <person name="Arai W."/>
            <person name="Tsubouchi T."/>
            <person name="Morono Y."/>
            <person name="Uchiyama I."/>
            <person name="Ito T."/>
            <person name="Fujiyama A."/>
            <person name="Inagaki F."/>
            <person name="Takami H."/>
        </authorList>
    </citation>
    <scope>NUCLEOTIDE SEQUENCE</scope>
    <source>
        <strain evidence="2">Expedition CK06-06</strain>
    </source>
</reference>
<dbReference type="SUPFAM" id="SSF53850">
    <property type="entry name" value="Periplasmic binding protein-like II"/>
    <property type="match status" value="1"/>
</dbReference>
<feature type="non-terminal residue" evidence="2">
    <location>
        <position position="1"/>
    </location>
</feature>
<protein>
    <recommendedName>
        <fullName evidence="1">Solute-binding protein family 5 domain-containing protein</fullName>
    </recommendedName>
</protein>
<name>X1S678_9ZZZZ</name>
<gene>
    <name evidence="2" type="ORF">S12H4_37835</name>
</gene>
<dbReference type="GO" id="GO:0015833">
    <property type="term" value="P:peptide transport"/>
    <property type="evidence" value="ECO:0007669"/>
    <property type="project" value="TreeGrafter"/>
</dbReference>
<dbReference type="Gene3D" id="3.10.105.10">
    <property type="entry name" value="Dipeptide-binding Protein, Domain 3"/>
    <property type="match status" value="1"/>
</dbReference>
<dbReference type="GO" id="GO:1904680">
    <property type="term" value="F:peptide transmembrane transporter activity"/>
    <property type="evidence" value="ECO:0007669"/>
    <property type="project" value="TreeGrafter"/>
</dbReference>
<organism evidence="2">
    <name type="scientific">marine sediment metagenome</name>
    <dbReference type="NCBI Taxonomy" id="412755"/>
    <lineage>
        <taxon>unclassified sequences</taxon>
        <taxon>metagenomes</taxon>
        <taxon>ecological metagenomes</taxon>
    </lineage>
</organism>
<comment type="caution">
    <text evidence="2">The sequence shown here is derived from an EMBL/GenBank/DDBJ whole genome shotgun (WGS) entry which is preliminary data.</text>
</comment>
<accession>X1S678</accession>